<evidence type="ECO:0000313" key="2">
    <source>
        <dbReference type="Proteomes" id="UP001595812"/>
    </source>
</evidence>
<dbReference type="EMBL" id="JBHSAT010000004">
    <property type="protein sequence ID" value="MFC3876052.1"/>
    <property type="molecule type" value="Genomic_DNA"/>
</dbReference>
<proteinExistence type="predicted"/>
<organism evidence="1 2">
    <name type="scientific">Winogradskyella maritima</name>
    <dbReference type="NCBI Taxonomy" id="1517766"/>
    <lineage>
        <taxon>Bacteria</taxon>
        <taxon>Pseudomonadati</taxon>
        <taxon>Bacteroidota</taxon>
        <taxon>Flavobacteriia</taxon>
        <taxon>Flavobacteriales</taxon>
        <taxon>Flavobacteriaceae</taxon>
        <taxon>Winogradskyella</taxon>
    </lineage>
</organism>
<reference evidence="2" key="1">
    <citation type="journal article" date="2019" name="Int. J. Syst. Evol. Microbiol.">
        <title>The Global Catalogue of Microorganisms (GCM) 10K type strain sequencing project: providing services to taxonomists for standard genome sequencing and annotation.</title>
        <authorList>
            <consortium name="The Broad Institute Genomics Platform"/>
            <consortium name="The Broad Institute Genome Sequencing Center for Infectious Disease"/>
            <person name="Wu L."/>
            <person name="Ma J."/>
        </authorList>
    </citation>
    <scope>NUCLEOTIDE SEQUENCE [LARGE SCALE GENOMIC DNA]</scope>
    <source>
        <strain evidence="2">CECT 8979</strain>
    </source>
</reference>
<sequence length="485" mass="56225">MATMTSCITGTLQPYVSSPENPWDETRVRHAFRRLGYDASKSEITNGLSQSPSNFIDQLVDSSADAMAWPTPAWSDFVYADYQNLGLDFDEQTQANHMEVRNAFMDYMLNYGLRGKLMLFWSNHFVTRLEDYYSSNHLYEYFTTLEAHAFGNFKDFVDAIGKTSAMLIYLNGLENTKFSPNENYARELYELFTLGVDNGYTQQDIVETSKALTGYNHRTHWTAPITYDESTFDTSNKLIFTQEGNFGYEDVIRILFEEKTPLIANFICKKLYHHFVSATINEAVVAEMASIFQQDLDIKNVLRVLFKSEHFFDAKTIGVSIKSPYDLFMSYLKVTNFSVTQDYLEAFHWFTSTLGQTLFEPIDVAGWQGDKDWINSSTLTGRWQVLGWVVWHTWDNFREELRTFAVESSSNSTDPYFVAKSIIDRFVPIPLHTESDYQVASDIFKHNVPQNYYDDGLWNLQWDTAPYQVVLLLRHLITIPEFQLK</sequence>
<protein>
    <submittedName>
        <fullName evidence="1">DUF1800 family protein</fullName>
    </submittedName>
</protein>
<comment type="caution">
    <text evidence="1">The sequence shown here is derived from an EMBL/GenBank/DDBJ whole genome shotgun (WGS) entry which is preliminary data.</text>
</comment>
<gene>
    <name evidence="1" type="ORF">ACFOSX_02310</name>
</gene>
<evidence type="ECO:0000313" key="1">
    <source>
        <dbReference type="EMBL" id="MFC3876052.1"/>
    </source>
</evidence>
<dbReference type="RefSeq" id="WP_386096612.1">
    <property type="nucleotide sequence ID" value="NZ_JBHSAT010000004.1"/>
</dbReference>
<name>A0ABV8ADB7_9FLAO</name>
<keyword evidence="2" id="KW-1185">Reference proteome</keyword>
<dbReference type="InterPro" id="IPR014917">
    <property type="entry name" value="DUF1800"/>
</dbReference>
<accession>A0ABV8ADB7</accession>
<dbReference type="Proteomes" id="UP001595812">
    <property type="component" value="Unassembled WGS sequence"/>
</dbReference>
<dbReference type="Pfam" id="PF08811">
    <property type="entry name" value="DUF1800"/>
    <property type="match status" value="1"/>
</dbReference>